<protein>
    <submittedName>
        <fullName evidence="1">Uncharacterized protein</fullName>
    </submittedName>
</protein>
<evidence type="ECO:0000313" key="2">
    <source>
        <dbReference type="Proteomes" id="UP000235392"/>
    </source>
</evidence>
<reference evidence="1 2" key="1">
    <citation type="submission" date="2017-11" db="EMBL/GenBank/DDBJ databases">
        <title>De novo assembly and phasing of dikaryotic genomes from two isolates of Puccinia coronata f. sp. avenae, the causal agent of oat crown rust.</title>
        <authorList>
            <person name="Miller M.E."/>
            <person name="Zhang Y."/>
            <person name="Omidvar V."/>
            <person name="Sperschneider J."/>
            <person name="Schwessinger B."/>
            <person name="Raley C."/>
            <person name="Palmer J.M."/>
            <person name="Garnica D."/>
            <person name="Upadhyaya N."/>
            <person name="Rathjen J."/>
            <person name="Taylor J.M."/>
            <person name="Park R.F."/>
            <person name="Dodds P.N."/>
            <person name="Hirsch C.D."/>
            <person name="Kianian S.F."/>
            <person name="Figueroa M."/>
        </authorList>
    </citation>
    <scope>NUCLEOTIDE SEQUENCE [LARGE SCALE GENOMIC DNA]</scope>
    <source>
        <strain evidence="1">12SD80</strain>
    </source>
</reference>
<evidence type="ECO:0000313" key="1">
    <source>
        <dbReference type="EMBL" id="PLW49275.1"/>
    </source>
</evidence>
<accession>A0A2N5VH06</accession>
<dbReference type="EMBL" id="PGCI01000017">
    <property type="protein sequence ID" value="PLW49275.1"/>
    <property type="molecule type" value="Genomic_DNA"/>
</dbReference>
<name>A0A2N5VH06_9BASI</name>
<comment type="caution">
    <text evidence="1">The sequence shown here is derived from an EMBL/GenBank/DDBJ whole genome shotgun (WGS) entry which is preliminary data.</text>
</comment>
<proteinExistence type="predicted"/>
<dbReference type="AlphaFoldDB" id="A0A2N5VH06"/>
<gene>
    <name evidence="1" type="ORF">PCASD_02694</name>
</gene>
<dbReference type="Proteomes" id="UP000235392">
    <property type="component" value="Unassembled WGS sequence"/>
</dbReference>
<organism evidence="1 2">
    <name type="scientific">Puccinia coronata f. sp. avenae</name>
    <dbReference type="NCBI Taxonomy" id="200324"/>
    <lineage>
        <taxon>Eukaryota</taxon>
        <taxon>Fungi</taxon>
        <taxon>Dikarya</taxon>
        <taxon>Basidiomycota</taxon>
        <taxon>Pucciniomycotina</taxon>
        <taxon>Pucciniomycetes</taxon>
        <taxon>Pucciniales</taxon>
        <taxon>Pucciniaceae</taxon>
        <taxon>Puccinia</taxon>
    </lineage>
</organism>
<sequence length="156" mass="18110">MTRLVWEQINGSIIKSLWKEINEPSSDNSKLKDAMVALIFLKKRCYLKDRVCLPRAPDITTFLFGLDELQFKQEFCMSQNSFHQLVNEIKDHPIFHNNLSQSQLPVKDQLMVALNQMGSFGNGASEKAKAQRQICRFRYKKAQLQRGPLFCAFLRL</sequence>